<feature type="compositionally biased region" description="Low complexity" evidence="1">
    <location>
        <begin position="35"/>
        <end position="45"/>
    </location>
</feature>
<name>A0ABN3KXF8_9ACTN</name>
<dbReference type="PANTHER" id="PTHR23248">
    <property type="entry name" value="PHOSPHOLIPID SCRAMBLASE-RELATED"/>
    <property type="match status" value="1"/>
</dbReference>
<dbReference type="EMBL" id="BAAATA010000003">
    <property type="protein sequence ID" value="GAA2473451.1"/>
    <property type="molecule type" value="Genomic_DNA"/>
</dbReference>
<sequence length="368" mass="39542">MTQSNTPAGWYPDPYGSPGLRWWDGSRWTPHTHAGDAPQQAAGAPVPEQHRPPADQAPGQHSPAPGPQVPGPHTPAQHYPAAQGPGQGTAQAPWQGPSGPYPQAPQQHIPSAPSSASPHGHPQQAHVPGQAPQGEDNPWELGVDGGHDPSRIQRQVQQQAGVAPAGTGGGTLFTEPVLVVNQKAKLIELSNEYGVFDQAGRTIGTVAEIGQSTARKVLRFVSSVDQFMTHRYEVRDAHGQVALHLTRPAKFMKSRMLVARADGTQVGEIAQQNVIGKINFAFLVDGQQIGAIRAENWRAWNFAIVDHNDVEVARITKTWEGLAKTLFTTADNYVLQIHHRLPDPLLSMVVASALTVDTALKQDSRGFG</sequence>
<organism evidence="3 4">
    <name type="scientific">Streptomyces thermolineatus</name>
    <dbReference type="NCBI Taxonomy" id="44033"/>
    <lineage>
        <taxon>Bacteria</taxon>
        <taxon>Bacillati</taxon>
        <taxon>Actinomycetota</taxon>
        <taxon>Actinomycetes</taxon>
        <taxon>Kitasatosporales</taxon>
        <taxon>Streptomycetaceae</taxon>
        <taxon>Streptomyces</taxon>
    </lineage>
</organism>
<feature type="compositionally biased region" description="Low complexity" evidence="1">
    <location>
        <begin position="104"/>
        <end position="124"/>
    </location>
</feature>
<reference evidence="3 4" key="1">
    <citation type="journal article" date="2019" name="Int. J. Syst. Evol. Microbiol.">
        <title>The Global Catalogue of Microorganisms (GCM) 10K type strain sequencing project: providing services to taxonomists for standard genome sequencing and annotation.</title>
        <authorList>
            <consortium name="The Broad Institute Genomics Platform"/>
            <consortium name="The Broad Institute Genome Sequencing Center for Infectious Disease"/>
            <person name="Wu L."/>
            <person name="Ma J."/>
        </authorList>
    </citation>
    <scope>NUCLEOTIDE SEQUENCE [LARGE SCALE GENOMIC DNA]</scope>
    <source>
        <strain evidence="3 4">JCM 6307</strain>
    </source>
</reference>
<dbReference type="InterPro" id="IPR005552">
    <property type="entry name" value="Scramblase"/>
</dbReference>
<evidence type="ECO:0000259" key="2">
    <source>
        <dbReference type="Pfam" id="PF10708"/>
    </source>
</evidence>
<evidence type="ECO:0000313" key="3">
    <source>
        <dbReference type="EMBL" id="GAA2473451.1"/>
    </source>
</evidence>
<dbReference type="InterPro" id="IPR025659">
    <property type="entry name" value="Tubby-like_C"/>
</dbReference>
<protein>
    <recommendedName>
        <fullName evidence="2">DUF2510 domain-containing protein</fullName>
    </recommendedName>
</protein>
<feature type="compositionally biased region" description="Low complexity" evidence="1">
    <location>
        <begin position="80"/>
        <end position="97"/>
    </location>
</feature>
<dbReference type="Gene3D" id="2.40.160.200">
    <property type="entry name" value="LURP1-related"/>
    <property type="match status" value="1"/>
</dbReference>
<feature type="compositionally biased region" description="Pro residues" evidence="1">
    <location>
        <begin position="64"/>
        <end position="73"/>
    </location>
</feature>
<comment type="caution">
    <text evidence="3">The sequence shown here is derived from an EMBL/GenBank/DDBJ whole genome shotgun (WGS) entry which is preliminary data.</text>
</comment>
<dbReference type="Pfam" id="PF10708">
    <property type="entry name" value="DUF2510"/>
    <property type="match status" value="1"/>
</dbReference>
<dbReference type="RefSeq" id="WP_344381577.1">
    <property type="nucleotide sequence ID" value="NZ_BAAATA010000003.1"/>
</dbReference>
<dbReference type="InterPro" id="IPR018929">
    <property type="entry name" value="DUF2510"/>
</dbReference>
<feature type="region of interest" description="Disordered" evidence="1">
    <location>
        <begin position="1"/>
        <end position="149"/>
    </location>
</feature>
<proteinExistence type="predicted"/>
<dbReference type="SUPFAM" id="SSF54518">
    <property type="entry name" value="Tubby C-terminal domain-like"/>
    <property type="match status" value="1"/>
</dbReference>
<gene>
    <name evidence="3" type="ORF">GCM10010406_06670</name>
</gene>
<dbReference type="Proteomes" id="UP001501358">
    <property type="component" value="Unassembled WGS sequence"/>
</dbReference>
<dbReference type="PANTHER" id="PTHR23248:SF9">
    <property type="entry name" value="PHOSPHOLIPID SCRAMBLASE"/>
    <property type="match status" value="1"/>
</dbReference>
<dbReference type="InterPro" id="IPR038595">
    <property type="entry name" value="LOR_sf"/>
</dbReference>
<keyword evidence="4" id="KW-1185">Reference proteome</keyword>
<evidence type="ECO:0000313" key="4">
    <source>
        <dbReference type="Proteomes" id="UP001501358"/>
    </source>
</evidence>
<feature type="domain" description="DUF2510" evidence="2">
    <location>
        <begin position="8"/>
        <end position="40"/>
    </location>
</feature>
<accession>A0ABN3KXF8</accession>
<dbReference type="Pfam" id="PF03803">
    <property type="entry name" value="Scramblase"/>
    <property type="match status" value="1"/>
</dbReference>
<evidence type="ECO:0000256" key="1">
    <source>
        <dbReference type="SAM" id="MobiDB-lite"/>
    </source>
</evidence>